<proteinExistence type="predicted"/>
<name>A0AAV7UG21_PLEWA</name>
<organism evidence="2 3">
    <name type="scientific">Pleurodeles waltl</name>
    <name type="common">Iberian ribbed newt</name>
    <dbReference type="NCBI Taxonomy" id="8319"/>
    <lineage>
        <taxon>Eukaryota</taxon>
        <taxon>Metazoa</taxon>
        <taxon>Chordata</taxon>
        <taxon>Craniata</taxon>
        <taxon>Vertebrata</taxon>
        <taxon>Euteleostomi</taxon>
        <taxon>Amphibia</taxon>
        <taxon>Batrachia</taxon>
        <taxon>Caudata</taxon>
        <taxon>Salamandroidea</taxon>
        <taxon>Salamandridae</taxon>
        <taxon>Pleurodelinae</taxon>
        <taxon>Pleurodeles</taxon>
    </lineage>
</organism>
<evidence type="ECO:0000313" key="2">
    <source>
        <dbReference type="EMBL" id="KAJ1187275.1"/>
    </source>
</evidence>
<reference evidence="2" key="1">
    <citation type="journal article" date="2022" name="bioRxiv">
        <title>Sequencing and chromosome-scale assembly of the giantPleurodeles waltlgenome.</title>
        <authorList>
            <person name="Brown T."/>
            <person name="Elewa A."/>
            <person name="Iarovenko S."/>
            <person name="Subramanian E."/>
            <person name="Araus A.J."/>
            <person name="Petzold A."/>
            <person name="Susuki M."/>
            <person name="Suzuki K.-i.T."/>
            <person name="Hayashi T."/>
            <person name="Toyoda A."/>
            <person name="Oliveira C."/>
            <person name="Osipova E."/>
            <person name="Leigh N.D."/>
            <person name="Simon A."/>
            <person name="Yun M.H."/>
        </authorList>
    </citation>
    <scope>NUCLEOTIDE SEQUENCE</scope>
    <source>
        <strain evidence="2">20211129_DDA</strain>
        <tissue evidence="2">Liver</tissue>
    </source>
</reference>
<evidence type="ECO:0000313" key="3">
    <source>
        <dbReference type="Proteomes" id="UP001066276"/>
    </source>
</evidence>
<sequence>MSDTNYKIRGLSPARIKRNTTGNRKLRAPPAAGAWVKEDRHWVEIEGRVLVREGRRGLHQEPVLDRWDALAHRFQAAQFSV</sequence>
<evidence type="ECO:0000256" key="1">
    <source>
        <dbReference type="SAM" id="MobiDB-lite"/>
    </source>
</evidence>
<keyword evidence="3" id="KW-1185">Reference proteome</keyword>
<protein>
    <submittedName>
        <fullName evidence="2">Uncharacterized protein</fullName>
    </submittedName>
</protein>
<dbReference type="EMBL" id="JANPWB010000005">
    <property type="protein sequence ID" value="KAJ1187275.1"/>
    <property type="molecule type" value="Genomic_DNA"/>
</dbReference>
<accession>A0AAV7UG21</accession>
<dbReference type="AlphaFoldDB" id="A0AAV7UG21"/>
<dbReference type="Proteomes" id="UP001066276">
    <property type="component" value="Chromosome 3_1"/>
</dbReference>
<feature type="region of interest" description="Disordered" evidence="1">
    <location>
        <begin position="1"/>
        <end position="29"/>
    </location>
</feature>
<comment type="caution">
    <text evidence="2">The sequence shown here is derived from an EMBL/GenBank/DDBJ whole genome shotgun (WGS) entry which is preliminary data.</text>
</comment>
<gene>
    <name evidence="2" type="ORF">NDU88_004053</name>
</gene>